<name>A0AAV2QMJ3_MEGNR</name>
<evidence type="ECO:0000313" key="3">
    <source>
        <dbReference type="Proteomes" id="UP001497623"/>
    </source>
</evidence>
<proteinExistence type="predicted"/>
<keyword evidence="1" id="KW-1133">Transmembrane helix</keyword>
<feature type="non-terminal residue" evidence="2">
    <location>
        <position position="1"/>
    </location>
</feature>
<gene>
    <name evidence="2" type="ORF">MNOR_LOCUS13470</name>
</gene>
<accession>A0AAV2QMJ3</accession>
<keyword evidence="1" id="KW-0812">Transmembrane</keyword>
<sequence>CIYISKCIFPKKVGLFADFNCDTDKNRYSTLHKKYLFVIYPMAVVTYIFSLSHILTHSLSLSLIFSLTLSLSLSLSHSLTHSHPHSLTHSHTHYLPLSLTLTHTLNHSISVSLSHAYNLLYLYILNNKLCFFMFHIYSHIQFNTINI</sequence>
<evidence type="ECO:0008006" key="4">
    <source>
        <dbReference type="Google" id="ProtNLM"/>
    </source>
</evidence>
<dbReference type="EMBL" id="CAXKWB010007728">
    <property type="protein sequence ID" value="CAL4088141.1"/>
    <property type="molecule type" value="Genomic_DNA"/>
</dbReference>
<evidence type="ECO:0000313" key="2">
    <source>
        <dbReference type="EMBL" id="CAL4088141.1"/>
    </source>
</evidence>
<organism evidence="2 3">
    <name type="scientific">Meganyctiphanes norvegica</name>
    <name type="common">Northern krill</name>
    <name type="synonym">Thysanopoda norvegica</name>
    <dbReference type="NCBI Taxonomy" id="48144"/>
    <lineage>
        <taxon>Eukaryota</taxon>
        <taxon>Metazoa</taxon>
        <taxon>Ecdysozoa</taxon>
        <taxon>Arthropoda</taxon>
        <taxon>Crustacea</taxon>
        <taxon>Multicrustacea</taxon>
        <taxon>Malacostraca</taxon>
        <taxon>Eumalacostraca</taxon>
        <taxon>Eucarida</taxon>
        <taxon>Euphausiacea</taxon>
        <taxon>Euphausiidae</taxon>
        <taxon>Meganyctiphanes</taxon>
    </lineage>
</organism>
<keyword evidence="3" id="KW-1185">Reference proteome</keyword>
<reference evidence="2 3" key="1">
    <citation type="submission" date="2024-05" db="EMBL/GenBank/DDBJ databases">
        <authorList>
            <person name="Wallberg A."/>
        </authorList>
    </citation>
    <scope>NUCLEOTIDE SEQUENCE [LARGE SCALE GENOMIC DNA]</scope>
</reference>
<evidence type="ECO:0000256" key="1">
    <source>
        <dbReference type="SAM" id="Phobius"/>
    </source>
</evidence>
<protein>
    <recommendedName>
        <fullName evidence="4">NADH dehydrogenase subunit 5</fullName>
    </recommendedName>
</protein>
<keyword evidence="1" id="KW-0472">Membrane</keyword>
<comment type="caution">
    <text evidence="2">The sequence shown here is derived from an EMBL/GenBank/DDBJ whole genome shotgun (WGS) entry which is preliminary data.</text>
</comment>
<dbReference type="Proteomes" id="UP001497623">
    <property type="component" value="Unassembled WGS sequence"/>
</dbReference>
<feature type="transmembrane region" description="Helical" evidence="1">
    <location>
        <begin position="35"/>
        <end position="55"/>
    </location>
</feature>
<dbReference type="AlphaFoldDB" id="A0AAV2QMJ3"/>